<feature type="transmembrane region" description="Helical" evidence="2">
    <location>
        <begin position="159"/>
        <end position="176"/>
    </location>
</feature>
<proteinExistence type="predicted"/>
<sequence>MFGQKKTAPALAKSQTGELGEVLSRQLGEWADLLGTRAGGLSEYAKHVGENTKHFAEKASGEANVYATRASKQAKRYADQSAKWAAPKIENASRKAQDATHNASEVWEQEYLPRLRAAAEAAREEAAKDADLKTKALAISEASSKALKTQPKQKKKCKLGWALVAASAAGIGYFVWKRNQPIEDPWAEAYWEDIAAEDAAARSSDPLAEAEAVVNDPVPAEKVDKPALSEAEAAAQAGLAEADDKSDLGKPDTK</sequence>
<keyword evidence="4" id="KW-1185">Reference proteome</keyword>
<comment type="caution">
    <text evidence="3">The sequence shown here is derived from an EMBL/GenBank/DDBJ whole genome shotgun (WGS) entry which is preliminary data.</text>
</comment>
<dbReference type="EMBL" id="JAFFJS010000001">
    <property type="protein sequence ID" value="MBM9432194.1"/>
    <property type="molecule type" value="Genomic_DNA"/>
</dbReference>
<feature type="compositionally biased region" description="Low complexity" evidence="1">
    <location>
        <begin position="228"/>
        <end position="240"/>
    </location>
</feature>
<protein>
    <submittedName>
        <fullName evidence="3">Uncharacterized protein</fullName>
    </submittedName>
</protein>
<keyword evidence="2" id="KW-0812">Transmembrane</keyword>
<evidence type="ECO:0000256" key="2">
    <source>
        <dbReference type="SAM" id="Phobius"/>
    </source>
</evidence>
<organism evidence="3 4">
    <name type="scientific">Flaviflexus equikiangi</name>
    <dbReference type="NCBI Taxonomy" id="2758573"/>
    <lineage>
        <taxon>Bacteria</taxon>
        <taxon>Bacillati</taxon>
        <taxon>Actinomycetota</taxon>
        <taxon>Actinomycetes</taxon>
        <taxon>Actinomycetales</taxon>
        <taxon>Actinomycetaceae</taxon>
        <taxon>Flaviflexus</taxon>
    </lineage>
</organism>
<accession>A0ABS2TG11</accession>
<reference evidence="4" key="1">
    <citation type="submission" date="2021-02" db="EMBL/GenBank/DDBJ databases">
        <title>Leucobacter sp. CX169.</title>
        <authorList>
            <person name="Cheng Y."/>
        </authorList>
    </citation>
    <scope>NUCLEOTIDE SEQUENCE [LARGE SCALE GENOMIC DNA]</scope>
    <source>
        <strain evidence="4">JY899</strain>
    </source>
</reference>
<evidence type="ECO:0000313" key="3">
    <source>
        <dbReference type="EMBL" id="MBM9432194.1"/>
    </source>
</evidence>
<feature type="compositionally biased region" description="Basic and acidic residues" evidence="1">
    <location>
        <begin position="242"/>
        <end position="254"/>
    </location>
</feature>
<dbReference type="RefSeq" id="WP_187995831.1">
    <property type="nucleotide sequence ID" value="NZ_JACEXG010000001.1"/>
</dbReference>
<feature type="region of interest" description="Disordered" evidence="1">
    <location>
        <begin position="201"/>
        <end position="254"/>
    </location>
</feature>
<keyword evidence="2" id="KW-0472">Membrane</keyword>
<evidence type="ECO:0000256" key="1">
    <source>
        <dbReference type="SAM" id="MobiDB-lite"/>
    </source>
</evidence>
<keyword evidence="2" id="KW-1133">Transmembrane helix</keyword>
<name>A0ABS2TG11_9ACTO</name>
<dbReference type="Proteomes" id="UP000705983">
    <property type="component" value="Unassembled WGS sequence"/>
</dbReference>
<gene>
    <name evidence="3" type="ORF">JVW63_00495</name>
</gene>
<evidence type="ECO:0000313" key="4">
    <source>
        <dbReference type="Proteomes" id="UP000705983"/>
    </source>
</evidence>